<evidence type="ECO:0000313" key="2">
    <source>
        <dbReference type="EMBL" id="HIH21339.1"/>
    </source>
</evidence>
<dbReference type="AlphaFoldDB" id="A0A7J4JXE3"/>
<keyword evidence="1" id="KW-0812">Transmembrane</keyword>
<reference evidence="3" key="1">
    <citation type="journal article" date="2020" name="bioRxiv">
        <title>A rank-normalized archaeal taxonomy based on genome phylogeny resolves widespread incomplete and uneven classifications.</title>
        <authorList>
            <person name="Rinke C."/>
            <person name="Chuvochina M."/>
            <person name="Mussig A.J."/>
            <person name="Chaumeil P.-A."/>
            <person name="Waite D.W."/>
            <person name="Whitman W.B."/>
            <person name="Parks D.H."/>
            <person name="Hugenholtz P."/>
        </authorList>
    </citation>
    <scope>NUCLEOTIDE SEQUENCE [LARGE SCALE GENOMIC DNA]</scope>
</reference>
<proteinExistence type="predicted"/>
<feature type="transmembrane region" description="Helical" evidence="1">
    <location>
        <begin position="7"/>
        <end position="27"/>
    </location>
</feature>
<sequence>MFQKVKGFFQNPAGSAIAIVLDFYSLISTPEAPAHLFFLFVLGLFSILAILLLKWKIIKLDGLIQSRNGKLNPFFTIVLIVWILGIASAITLAIMGLITGIVNLAQLLAQIM</sequence>
<accession>A0A7J4JXE3</accession>
<feature type="transmembrane region" description="Helical" evidence="1">
    <location>
        <begin position="33"/>
        <end position="53"/>
    </location>
</feature>
<dbReference type="Proteomes" id="UP000590964">
    <property type="component" value="Unassembled WGS sequence"/>
</dbReference>
<keyword evidence="1" id="KW-0472">Membrane</keyword>
<evidence type="ECO:0000313" key="3">
    <source>
        <dbReference type="Proteomes" id="UP000590964"/>
    </source>
</evidence>
<dbReference type="EMBL" id="DUFW01000024">
    <property type="protein sequence ID" value="HIH21339.1"/>
    <property type="molecule type" value="Genomic_DNA"/>
</dbReference>
<gene>
    <name evidence="2" type="ORF">HA222_01595</name>
</gene>
<organism evidence="2 3">
    <name type="scientific">Candidatus Iainarchaeum sp</name>
    <dbReference type="NCBI Taxonomy" id="3101447"/>
    <lineage>
        <taxon>Archaea</taxon>
        <taxon>Candidatus Iainarchaeota</taxon>
        <taxon>Candidatus Iainarchaeia</taxon>
        <taxon>Candidatus Iainarchaeales</taxon>
        <taxon>Candidatus Iainarchaeaceae</taxon>
        <taxon>Candidatus Iainarchaeum</taxon>
    </lineage>
</organism>
<protein>
    <submittedName>
        <fullName evidence="2">Uncharacterized protein</fullName>
    </submittedName>
</protein>
<comment type="caution">
    <text evidence="2">The sequence shown here is derived from an EMBL/GenBank/DDBJ whole genome shotgun (WGS) entry which is preliminary data.</text>
</comment>
<keyword evidence="1" id="KW-1133">Transmembrane helix</keyword>
<name>A0A7J4JXE3_9ARCH</name>
<feature type="transmembrane region" description="Helical" evidence="1">
    <location>
        <begin position="74"/>
        <end position="102"/>
    </location>
</feature>
<evidence type="ECO:0000256" key="1">
    <source>
        <dbReference type="SAM" id="Phobius"/>
    </source>
</evidence>